<name>A0A512JDF8_9HYPH</name>
<dbReference type="Proteomes" id="UP001156856">
    <property type="component" value="Unassembled WGS sequence"/>
</dbReference>
<dbReference type="AlphaFoldDB" id="A0A512JDF8"/>
<dbReference type="Proteomes" id="UP000321960">
    <property type="component" value="Unassembled WGS sequence"/>
</dbReference>
<dbReference type="Gene3D" id="1.10.260.40">
    <property type="entry name" value="lambda repressor-like DNA-binding domains"/>
    <property type="match status" value="1"/>
</dbReference>
<evidence type="ECO:0000313" key="1">
    <source>
        <dbReference type="EMBL" id="GEP07990.1"/>
    </source>
</evidence>
<evidence type="ECO:0000313" key="2">
    <source>
        <dbReference type="EMBL" id="GLS62528.1"/>
    </source>
</evidence>
<accession>A0A512JDF8</accession>
<reference evidence="4" key="2">
    <citation type="journal article" date="2019" name="Int. J. Syst. Evol. Microbiol.">
        <title>The Global Catalogue of Microorganisms (GCM) 10K type strain sequencing project: providing services to taxonomists for standard genome sequencing and annotation.</title>
        <authorList>
            <consortium name="The Broad Institute Genomics Platform"/>
            <consortium name="The Broad Institute Genome Sequencing Center for Infectious Disease"/>
            <person name="Wu L."/>
            <person name="Ma J."/>
        </authorList>
    </citation>
    <scope>NUCLEOTIDE SEQUENCE [LARGE SCALE GENOMIC DNA]</scope>
    <source>
        <strain evidence="4">NBRC 107715</strain>
    </source>
</reference>
<reference evidence="2" key="1">
    <citation type="journal article" date="2014" name="Int. J. Syst. Evol. Microbiol.">
        <title>Complete genome of a new Firmicutes species belonging to the dominant human colonic microbiota ('Ruminococcus bicirculans') reveals two chromosomes and a selective capacity to utilize plant glucans.</title>
        <authorList>
            <consortium name="NISC Comparative Sequencing Program"/>
            <person name="Wegmann U."/>
            <person name="Louis P."/>
            <person name="Goesmann A."/>
            <person name="Henrissat B."/>
            <person name="Duncan S.H."/>
            <person name="Flint H.J."/>
        </authorList>
    </citation>
    <scope>NUCLEOTIDE SEQUENCE</scope>
    <source>
        <strain evidence="2">NBRC 107715</strain>
    </source>
</reference>
<reference evidence="1 3" key="3">
    <citation type="submission" date="2019-07" db="EMBL/GenBank/DDBJ databases">
        <title>Whole genome shotgun sequence of Methylobacterium oxalidis NBRC 107715.</title>
        <authorList>
            <person name="Hosoyama A."/>
            <person name="Uohara A."/>
            <person name="Ohji S."/>
            <person name="Ichikawa N."/>
        </authorList>
    </citation>
    <scope>NUCLEOTIDE SEQUENCE [LARGE SCALE GENOMIC DNA]</scope>
    <source>
        <strain evidence="1 3">NBRC 107715</strain>
    </source>
</reference>
<dbReference type="EMBL" id="BJZU01000224">
    <property type="protein sequence ID" value="GEP07990.1"/>
    <property type="molecule type" value="Genomic_DNA"/>
</dbReference>
<evidence type="ECO:0000313" key="4">
    <source>
        <dbReference type="Proteomes" id="UP001156856"/>
    </source>
</evidence>
<keyword evidence="4" id="KW-1185">Reference proteome</keyword>
<proteinExistence type="predicted"/>
<protein>
    <submittedName>
        <fullName evidence="1">Uncharacterized protein</fullName>
    </submittedName>
</protein>
<comment type="caution">
    <text evidence="1">The sequence shown here is derived from an EMBL/GenBank/DDBJ whole genome shotgun (WGS) entry which is preliminary data.</text>
</comment>
<dbReference type="OrthoDB" id="7305227at2"/>
<dbReference type="InterPro" id="IPR010982">
    <property type="entry name" value="Lambda_DNA-bd_dom_sf"/>
</dbReference>
<dbReference type="GO" id="GO:0003677">
    <property type="term" value="F:DNA binding"/>
    <property type="evidence" value="ECO:0007669"/>
    <property type="project" value="InterPro"/>
</dbReference>
<gene>
    <name evidence="2" type="ORF">GCM10007888_09090</name>
    <name evidence="1" type="ORF">MOX02_60280</name>
</gene>
<reference evidence="2" key="4">
    <citation type="submission" date="2023-01" db="EMBL/GenBank/DDBJ databases">
        <title>Draft genome sequence of Methylobacterium oxalidis strain NBRC 107715.</title>
        <authorList>
            <person name="Sun Q."/>
            <person name="Mori K."/>
        </authorList>
    </citation>
    <scope>NUCLEOTIDE SEQUENCE</scope>
    <source>
        <strain evidence="2">NBRC 107715</strain>
    </source>
</reference>
<sequence>MTGTQIVASRRLLRWDQRTLANAAQLRLSVIMRAESAPGVPDISAVQADAIRSTLENAGIVFTINDPGVKLQGASASSAATFVAQ</sequence>
<dbReference type="EMBL" id="BSPK01000015">
    <property type="protein sequence ID" value="GLS62528.1"/>
    <property type="molecule type" value="Genomic_DNA"/>
</dbReference>
<dbReference type="RefSeq" id="WP_147029366.1">
    <property type="nucleotide sequence ID" value="NZ_BJZU01000224.1"/>
</dbReference>
<evidence type="ECO:0000313" key="3">
    <source>
        <dbReference type="Proteomes" id="UP000321960"/>
    </source>
</evidence>
<organism evidence="1 3">
    <name type="scientific">Methylobacterium oxalidis</name>
    <dbReference type="NCBI Taxonomy" id="944322"/>
    <lineage>
        <taxon>Bacteria</taxon>
        <taxon>Pseudomonadati</taxon>
        <taxon>Pseudomonadota</taxon>
        <taxon>Alphaproteobacteria</taxon>
        <taxon>Hyphomicrobiales</taxon>
        <taxon>Methylobacteriaceae</taxon>
        <taxon>Methylobacterium</taxon>
    </lineage>
</organism>